<evidence type="ECO:0000256" key="8">
    <source>
        <dbReference type="ARBA" id="ARBA00023157"/>
    </source>
</evidence>
<reference evidence="12 13" key="1">
    <citation type="journal article" date="2015" name="Genome Biol.">
        <title>Comparative genomics of Steinernema reveals deeply conserved gene regulatory networks.</title>
        <authorList>
            <person name="Dillman A.R."/>
            <person name="Macchietto M."/>
            <person name="Porter C.F."/>
            <person name="Rogers A."/>
            <person name="Williams B."/>
            <person name="Antoshechkin I."/>
            <person name="Lee M.M."/>
            <person name="Goodwin Z."/>
            <person name="Lu X."/>
            <person name="Lewis E.E."/>
            <person name="Goodrich-Blair H."/>
            <person name="Stock S.P."/>
            <person name="Adams B.J."/>
            <person name="Sternberg P.W."/>
            <person name="Mortazavi A."/>
        </authorList>
    </citation>
    <scope>NUCLEOTIDE SEQUENCE [LARGE SCALE GENOMIC DNA]</scope>
    <source>
        <strain evidence="12 13">ALL</strain>
    </source>
</reference>
<gene>
    <name evidence="12" type="ORF">L596_008388</name>
</gene>
<dbReference type="FunFam" id="1.10.287.810:FF:000001">
    <property type="entry name" value="mitochondrial import inner membrane translocase subunit TIM13"/>
    <property type="match status" value="1"/>
</dbReference>
<comment type="caution">
    <text evidence="12">The sequence shown here is derived from an EMBL/GenBank/DDBJ whole genome shotgun (WGS) entry which is preliminary data.</text>
</comment>
<dbReference type="GO" id="GO:0045039">
    <property type="term" value="P:protein insertion into mitochondrial inner membrane"/>
    <property type="evidence" value="ECO:0007669"/>
    <property type="project" value="UniProtKB-ARBA"/>
</dbReference>
<dbReference type="EMBL" id="AZBU02000002">
    <property type="protein sequence ID" value="TKR94043.1"/>
    <property type="molecule type" value="Genomic_DNA"/>
</dbReference>
<accession>A0A4U5PCU5</accession>
<proteinExistence type="inferred from homology"/>
<keyword evidence="9 10" id="KW-0143">Chaperone</keyword>
<evidence type="ECO:0000313" key="13">
    <source>
        <dbReference type="Proteomes" id="UP000298663"/>
    </source>
</evidence>
<dbReference type="GO" id="GO:0042719">
    <property type="term" value="C:mitochondrial intermembrane space chaperone complex"/>
    <property type="evidence" value="ECO:0007669"/>
    <property type="project" value="UniProtKB-ARBA"/>
</dbReference>
<evidence type="ECO:0000256" key="4">
    <source>
        <dbReference type="ARBA" id="ARBA00022833"/>
    </source>
</evidence>
<dbReference type="InterPro" id="IPR035427">
    <property type="entry name" value="Tim10-like_dom_sf"/>
</dbReference>
<sequence>MESLLDMENLKNLSPDQQAKVLEGVRQQTAIANAQTLITDLSEKCTAKCITSPGTSLTSSDQQCLSRCMDRFVDTFEHVTKVLQGRLHEEFAKAGHGHGHPSFQ</sequence>
<evidence type="ECO:0000256" key="2">
    <source>
        <dbReference type="ARBA" id="ARBA00022448"/>
    </source>
</evidence>
<reference evidence="12 13" key="2">
    <citation type="journal article" date="2019" name="G3 (Bethesda)">
        <title>Hybrid Assembly of the Genome of the Entomopathogenic Nematode Steinernema carpocapsae Identifies the X-Chromosome.</title>
        <authorList>
            <person name="Serra L."/>
            <person name="Macchietto M."/>
            <person name="Macias-Munoz A."/>
            <person name="McGill C.J."/>
            <person name="Rodriguez I.M."/>
            <person name="Rodriguez B."/>
            <person name="Murad R."/>
            <person name="Mortazavi A."/>
        </authorList>
    </citation>
    <scope>NUCLEOTIDE SEQUENCE [LARGE SCALE GENOMIC DNA]</scope>
    <source>
        <strain evidence="12 13">ALL</strain>
    </source>
</reference>
<comment type="subunit">
    <text evidence="10">Heterohexamer.</text>
</comment>
<evidence type="ECO:0000259" key="11">
    <source>
        <dbReference type="Pfam" id="PF02953"/>
    </source>
</evidence>
<evidence type="ECO:0000256" key="1">
    <source>
        <dbReference type="ARBA" id="ARBA00006720"/>
    </source>
</evidence>
<dbReference type="SUPFAM" id="SSF144122">
    <property type="entry name" value="Tim10-like"/>
    <property type="match status" value="1"/>
</dbReference>
<dbReference type="AlphaFoldDB" id="A0A4U5PCU5"/>
<dbReference type="GO" id="GO:0046872">
    <property type="term" value="F:metal ion binding"/>
    <property type="evidence" value="ECO:0007669"/>
    <property type="project" value="UniProtKB-KW"/>
</dbReference>
<dbReference type="GO" id="GO:0005743">
    <property type="term" value="C:mitochondrial inner membrane"/>
    <property type="evidence" value="ECO:0007669"/>
    <property type="project" value="UniProtKB-SubCell"/>
</dbReference>
<evidence type="ECO:0000256" key="9">
    <source>
        <dbReference type="ARBA" id="ARBA00023186"/>
    </source>
</evidence>
<dbReference type="GO" id="GO:0015031">
    <property type="term" value="P:protein transport"/>
    <property type="evidence" value="ECO:0007669"/>
    <property type="project" value="UniProtKB-KW"/>
</dbReference>
<dbReference type="Pfam" id="PF02953">
    <property type="entry name" value="zf-Tim10_DDP"/>
    <property type="match status" value="1"/>
</dbReference>
<keyword evidence="4" id="KW-0862">Zinc</keyword>
<name>A0A4U5PCU5_STECR</name>
<comment type="subcellular location">
    <subcellularLocation>
        <location evidence="10">Mitochondrion inner membrane</location>
        <topology evidence="10">Peripheral membrane protein</topology>
        <orientation evidence="10">Intermembrane side</orientation>
    </subcellularLocation>
</comment>
<organism evidence="12 13">
    <name type="scientific">Steinernema carpocapsae</name>
    <name type="common">Entomopathogenic nematode</name>
    <dbReference type="NCBI Taxonomy" id="34508"/>
    <lineage>
        <taxon>Eukaryota</taxon>
        <taxon>Metazoa</taxon>
        <taxon>Ecdysozoa</taxon>
        <taxon>Nematoda</taxon>
        <taxon>Chromadorea</taxon>
        <taxon>Rhabditida</taxon>
        <taxon>Tylenchina</taxon>
        <taxon>Panagrolaimomorpha</taxon>
        <taxon>Strongyloidoidea</taxon>
        <taxon>Steinernematidae</taxon>
        <taxon>Steinernema</taxon>
    </lineage>
</organism>
<comment type="function">
    <text evidence="10">Mitochondrial intermembrane chaperone that participates in the import and insertion of some multi-pass transmembrane proteins into the mitochondrial inner membrane. Also required for the transfer of beta-barrel precursors from the TOM complex to the sorting and assembly machinery (SAM complex) of the outer membrane. Acts as a chaperone-like protein that protects the hydrophobic precursors from aggregation and guide them through the mitochondrial intermembrane space.</text>
</comment>
<evidence type="ECO:0000256" key="6">
    <source>
        <dbReference type="ARBA" id="ARBA00023010"/>
    </source>
</evidence>
<comment type="domain">
    <text evidence="10">The twin CX3C motif contains 4 conserved Cys residues that form 2 disulfide bonds in the mitochondrial intermembrane space.</text>
</comment>
<protein>
    <recommendedName>
        <fullName evidence="10">Mitochondrial import inner membrane translocase subunit</fullName>
    </recommendedName>
</protein>
<keyword evidence="5 10" id="KW-0653">Protein transport</keyword>
<keyword evidence="2 10" id="KW-0813">Transport</keyword>
<keyword evidence="3" id="KW-0479">Metal-binding</keyword>
<keyword evidence="6 10" id="KW-0811">Translocation</keyword>
<keyword evidence="10" id="KW-0472">Membrane</keyword>
<keyword evidence="10" id="KW-0999">Mitochondrion inner membrane</keyword>
<evidence type="ECO:0000256" key="5">
    <source>
        <dbReference type="ARBA" id="ARBA00022927"/>
    </source>
</evidence>
<evidence type="ECO:0000256" key="3">
    <source>
        <dbReference type="ARBA" id="ARBA00022723"/>
    </source>
</evidence>
<keyword evidence="8 10" id="KW-1015">Disulfide bond</keyword>
<dbReference type="OrthoDB" id="7813104at2759"/>
<evidence type="ECO:0000313" key="12">
    <source>
        <dbReference type="EMBL" id="TKR94043.1"/>
    </source>
</evidence>
<evidence type="ECO:0000256" key="10">
    <source>
        <dbReference type="RuleBase" id="RU367043"/>
    </source>
</evidence>
<keyword evidence="7 10" id="KW-0496">Mitochondrion</keyword>
<dbReference type="Proteomes" id="UP000298663">
    <property type="component" value="Unassembled WGS sequence"/>
</dbReference>
<dbReference type="InterPro" id="IPR004217">
    <property type="entry name" value="Tim10-like"/>
</dbReference>
<feature type="domain" description="Tim10-like" evidence="11">
    <location>
        <begin position="25"/>
        <end position="84"/>
    </location>
</feature>
<dbReference type="Gene3D" id="1.10.287.810">
    <property type="entry name" value="Mitochondrial import inner membrane translocase subunit tim13 like domains"/>
    <property type="match status" value="1"/>
</dbReference>
<keyword evidence="13" id="KW-1185">Reference proteome</keyword>
<comment type="similarity">
    <text evidence="1 10">Belongs to the small Tim family.</text>
</comment>
<evidence type="ECO:0000256" key="7">
    <source>
        <dbReference type="ARBA" id="ARBA00023128"/>
    </source>
</evidence>
<dbReference type="STRING" id="34508.A0A4U5PCU5"/>